<proteinExistence type="predicted"/>
<organism evidence="1 2">
    <name type="scientific">Linderina macrospora</name>
    <dbReference type="NCBI Taxonomy" id="4868"/>
    <lineage>
        <taxon>Eukaryota</taxon>
        <taxon>Fungi</taxon>
        <taxon>Fungi incertae sedis</taxon>
        <taxon>Zoopagomycota</taxon>
        <taxon>Kickxellomycotina</taxon>
        <taxon>Kickxellomycetes</taxon>
        <taxon>Kickxellales</taxon>
        <taxon>Kickxellaceae</taxon>
        <taxon>Linderina</taxon>
    </lineage>
</organism>
<comment type="caution">
    <text evidence="1">The sequence shown here is derived from an EMBL/GenBank/DDBJ whole genome shotgun (WGS) entry which is preliminary data.</text>
</comment>
<protein>
    <submittedName>
        <fullName evidence="1">Golgi transport complex subunit 4</fullName>
    </submittedName>
</protein>
<reference evidence="1" key="1">
    <citation type="submission" date="2022-07" db="EMBL/GenBank/DDBJ databases">
        <title>Phylogenomic reconstructions and comparative analyses of Kickxellomycotina fungi.</title>
        <authorList>
            <person name="Reynolds N.K."/>
            <person name="Stajich J.E."/>
            <person name="Barry K."/>
            <person name="Grigoriev I.V."/>
            <person name="Crous P."/>
            <person name="Smith M.E."/>
        </authorList>
    </citation>
    <scope>NUCLEOTIDE SEQUENCE</scope>
    <source>
        <strain evidence="1">NRRL 5244</strain>
    </source>
</reference>
<dbReference type="EMBL" id="JANBPW010002160">
    <property type="protein sequence ID" value="KAJ1941782.1"/>
    <property type="molecule type" value="Genomic_DNA"/>
</dbReference>
<dbReference type="Proteomes" id="UP001150603">
    <property type="component" value="Unassembled WGS sequence"/>
</dbReference>
<accession>A0ACC1J8C8</accession>
<evidence type="ECO:0000313" key="1">
    <source>
        <dbReference type="EMBL" id="KAJ1941782.1"/>
    </source>
</evidence>
<keyword evidence="2" id="KW-1185">Reference proteome</keyword>
<evidence type="ECO:0000313" key="2">
    <source>
        <dbReference type="Proteomes" id="UP001150603"/>
    </source>
</evidence>
<name>A0ACC1J8C8_9FUNG</name>
<sequence>MATETEPARQYGGDLDTATLDDLAASIDIAEIEQAYRLLELEEARVDVEISEHIEARHDVETRFASLSLLQDQLETIVDDLVPVQSAIDTTAANAGAISSHVRFLDRELTKYESALRAVEDTERLKHDADDLLAAMQRKDIDVAAALINRYLAVSAKVLENPFVAFASKGEPAPEIIGGARRELVERVTYMFETAAESGNTKEISRCVRLFPLLGEELQGLDMYAGFLCSLVADKARVPGEPKGSVYALRLTRLFEVIAVVVDAHFPVIETHYGPGRMIRVIQRLQIEGAKRAAMILDFFEEERHVKRRLTQIHHADASAARNKSRAQLLSDKERPPRMSEEVVTDDDLKEITSILTELVLIGRQIAVFSRFLESRARPELSVLTDKAGGAVTDKTGLAIRADAVPSVFLKPDDVLKLIPLSMQQSVLGNAKKAIEFDPQTGLVVDTPLTVRLA</sequence>
<gene>
    <name evidence="1" type="primary">COG4_1</name>
    <name evidence="1" type="ORF">FBU59_003399</name>
</gene>
<feature type="non-terminal residue" evidence="1">
    <location>
        <position position="454"/>
    </location>
</feature>